<evidence type="ECO:0000313" key="4">
    <source>
        <dbReference type="Proteomes" id="UP000499080"/>
    </source>
</evidence>
<proteinExistence type="predicted"/>
<name>A0A4Y2W200_ARAVE</name>
<evidence type="ECO:0000256" key="1">
    <source>
        <dbReference type="SAM" id="MobiDB-lite"/>
    </source>
</evidence>
<feature type="signal peptide" evidence="2">
    <location>
        <begin position="1"/>
        <end position="15"/>
    </location>
</feature>
<gene>
    <name evidence="3" type="ORF">AVEN_209175_1</name>
</gene>
<protein>
    <submittedName>
        <fullName evidence="3">Uncharacterized protein</fullName>
    </submittedName>
</protein>
<dbReference type="Proteomes" id="UP000499080">
    <property type="component" value="Unassembled WGS sequence"/>
</dbReference>
<reference evidence="3 4" key="1">
    <citation type="journal article" date="2019" name="Sci. Rep.">
        <title>Orb-weaving spider Araneus ventricosus genome elucidates the spidroin gene catalogue.</title>
        <authorList>
            <person name="Kono N."/>
            <person name="Nakamura H."/>
            <person name="Ohtoshi R."/>
            <person name="Moran D.A.P."/>
            <person name="Shinohara A."/>
            <person name="Yoshida Y."/>
            <person name="Fujiwara M."/>
            <person name="Mori M."/>
            <person name="Tomita M."/>
            <person name="Arakawa K."/>
        </authorList>
    </citation>
    <scope>NUCLEOTIDE SEQUENCE [LARGE SCALE GENOMIC DNA]</scope>
</reference>
<sequence>MFHYFFLVLVHGSLSQYRHLERGTTSPASRLLIGLPNTPPTNQIKHSLTSLTPYCPSCYKLQSIVGSGSNEPQEPQRYLSSSSKEGMRVWEKRYK</sequence>
<dbReference type="EMBL" id="BGPR01053244">
    <property type="protein sequence ID" value="GBO30047.1"/>
    <property type="molecule type" value="Genomic_DNA"/>
</dbReference>
<organism evidence="3 4">
    <name type="scientific">Araneus ventricosus</name>
    <name type="common">Orbweaver spider</name>
    <name type="synonym">Epeira ventricosa</name>
    <dbReference type="NCBI Taxonomy" id="182803"/>
    <lineage>
        <taxon>Eukaryota</taxon>
        <taxon>Metazoa</taxon>
        <taxon>Ecdysozoa</taxon>
        <taxon>Arthropoda</taxon>
        <taxon>Chelicerata</taxon>
        <taxon>Arachnida</taxon>
        <taxon>Araneae</taxon>
        <taxon>Araneomorphae</taxon>
        <taxon>Entelegynae</taxon>
        <taxon>Araneoidea</taxon>
        <taxon>Araneidae</taxon>
        <taxon>Araneus</taxon>
    </lineage>
</organism>
<keyword evidence="4" id="KW-1185">Reference proteome</keyword>
<comment type="caution">
    <text evidence="3">The sequence shown here is derived from an EMBL/GenBank/DDBJ whole genome shotgun (WGS) entry which is preliminary data.</text>
</comment>
<accession>A0A4Y2W200</accession>
<feature type="compositionally biased region" description="Basic and acidic residues" evidence="1">
    <location>
        <begin position="85"/>
        <end position="95"/>
    </location>
</feature>
<evidence type="ECO:0000313" key="3">
    <source>
        <dbReference type="EMBL" id="GBO30047.1"/>
    </source>
</evidence>
<feature type="region of interest" description="Disordered" evidence="1">
    <location>
        <begin position="66"/>
        <end position="95"/>
    </location>
</feature>
<dbReference type="AlphaFoldDB" id="A0A4Y2W200"/>
<feature type="compositionally biased region" description="Polar residues" evidence="1">
    <location>
        <begin position="66"/>
        <end position="84"/>
    </location>
</feature>
<feature type="chain" id="PRO_5021203145" evidence="2">
    <location>
        <begin position="16"/>
        <end position="95"/>
    </location>
</feature>
<evidence type="ECO:0000256" key="2">
    <source>
        <dbReference type="SAM" id="SignalP"/>
    </source>
</evidence>
<keyword evidence="2" id="KW-0732">Signal</keyword>